<dbReference type="OrthoDB" id="515781at2"/>
<sequence>MSAKTFKLQLLRGLSLSMGLALLLAHETAMAFPRQGMIIAQDNSRSSDRNNRSTNRDRDVVVDTEGDTAPTSRRNPGSSDPVTRATRFSCQTLNGEYTVVYQPESQPGEFFQWARPSNMGGGWNSQRRCNEIARRLESYRPDGLLEMTTGVENSYNTVCVTTEKDPSCRIVFTVPPGQDPISTRDRVFENLTVADSGQQTDAVSTYQGRQSEISDLINMGREVLGGKKRNSAKNINLKPFLDAKDGGTGAELDDAVQVKQNSSHSRLNPGNFR</sequence>
<dbReference type="EMBL" id="JTJC03000001">
    <property type="protein sequence ID" value="NHC34383.1"/>
    <property type="molecule type" value="Genomic_DNA"/>
</dbReference>
<gene>
    <name evidence="3" type="ORF">QH73_0006870</name>
</gene>
<keyword evidence="2" id="KW-0732">Signal</keyword>
<evidence type="ECO:0008006" key="5">
    <source>
        <dbReference type="Google" id="ProtNLM"/>
    </source>
</evidence>
<keyword evidence="4" id="KW-1185">Reference proteome</keyword>
<evidence type="ECO:0000313" key="3">
    <source>
        <dbReference type="EMBL" id="NHC34383.1"/>
    </source>
</evidence>
<protein>
    <recommendedName>
        <fullName evidence="5">Circadian oscillating protein COP23</fullName>
    </recommendedName>
</protein>
<name>A0A9X5E403_9CYAN</name>
<feature type="signal peptide" evidence="2">
    <location>
        <begin position="1"/>
        <end position="31"/>
    </location>
</feature>
<dbReference type="RefSeq" id="WP_039715728.1">
    <property type="nucleotide sequence ID" value="NZ_JTJC03000001.1"/>
</dbReference>
<proteinExistence type="predicted"/>
<dbReference type="AlphaFoldDB" id="A0A9X5E403"/>
<evidence type="ECO:0000256" key="2">
    <source>
        <dbReference type="SAM" id="SignalP"/>
    </source>
</evidence>
<dbReference type="InterPro" id="IPR025478">
    <property type="entry name" value="COP23"/>
</dbReference>
<organism evidence="3 4">
    <name type="scientific">Scytonema millei VB511283</name>
    <dbReference type="NCBI Taxonomy" id="1245923"/>
    <lineage>
        <taxon>Bacteria</taxon>
        <taxon>Bacillati</taxon>
        <taxon>Cyanobacteriota</taxon>
        <taxon>Cyanophyceae</taxon>
        <taxon>Nostocales</taxon>
        <taxon>Scytonemataceae</taxon>
        <taxon>Scytonema</taxon>
    </lineage>
</organism>
<feature type="compositionally biased region" description="Basic and acidic residues" evidence="1">
    <location>
        <begin position="45"/>
        <end position="61"/>
    </location>
</feature>
<reference evidence="3 4" key="1">
    <citation type="journal article" date="2015" name="Genome Announc.">
        <title>Draft Genome Sequence of the Terrestrial Cyanobacterium Scytonema millei VB511283, Isolated from Eastern India.</title>
        <authorList>
            <person name="Sen D."/>
            <person name="Chandrababunaidu M.M."/>
            <person name="Singh D."/>
            <person name="Sanghi N."/>
            <person name="Ghorai A."/>
            <person name="Mishra G.P."/>
            <person name="Madduluri M."/>
            <person name="Adhikary S.P."/>
            <person name="Tripathy S."/>
        </authorList>
    </citation>
    <scope>NUCLEOTIDE SEQUENCE [LARGE SCALE GENOMIC DNA]</scope>
    <source>
        <strain evidence="3 4">VB511283</strain>
    </source>
</reference>
<evidence type="ECO:0000313" key="4">
    <source>
        <dbReference type="Proteomes" id="UP000031532"/>
    </source>
</evidence>
<evidence type="ECO:0000256" key="1">
    <source>
        <dbReference type="SAM" id="MobiDB-lite"/>
    </source>
</evidence>
<comment type="caution">
    <text evidence="3">The sequence shown here is derived from an EMBL/GenBank/DDBJ whole genome shotgun (WGS) entry which is preliminary data.</text>
</comment>
<accession>A0A9X5E403</accession>
<feature type="chain" id="PRO_5040796867" description="Circadian oscillating protein COP23" evidence="2">
    <location>
        <begin position="32"/>
        <end position="273"/>
    </location>
</feature>
<feature type="region of interest" description="Disordered" evidence="1">
    <location>
        <begin position="41"/>
        <end position="84"/>
    </location>
</feature>
<dbReference type="Proteomes" id="UP000031532">
    <property type="component" value="Unassembled WGS sequence"/>
</dbReference>
<feature type="compositionally biased region" description="Polar residues" evidence="1">
    <location>
        <begin position="69"/>
        <end position="84"/>
    </location>
</feature>
<dbReference type="Pfam" id="PF14218">
    <property type="entry name" value="COP23"/>
    <property type="match status" value="1"/>
</dbReference>